<comment type="similarity">
    <text evidence="1">Belongs to the FHIP family.</text>
</comment>
<evidence type="ECO:0000256" key="1">
    <source>
        <dbReference type="ARBA" id="ARBA00024336"/>
    </source>
</evidence>
<organism evidence="3">
    <name type="scientific">Cupiennius salei</name>
    <name type="common">American wandering spider</name>
    <dbReference type="NCBI Taxonomy" id="6928"/>
    <lineage>
        <taxon>Eukaryota</taxon>
        <taxon>Metazoa</taxon>
        <taxon>Ecdysozoa</taxon>
        <taxon>Arthropoda</taxon>
        <taxon>Chelicerata</taxon>
        <taxon>Arachnida</taxon>
        <taxon>Araneae</taxon>
        <taxon>Araneomorphae</taxon>
        <taxon>Entelegynae</taxon>
        <taxon>Lycosoidea</taxon>
        <taxon>Ctenidae</taxon>
        <taxon>Cupiennius</taxon>
    </lineage>
</organism>
<evidence type="ECO:0000313" key="3">
    <source>
        <dbReference type="EMBL" id="JAA93056.1"/>
    </source>
</evidence>
<dbReference type="InterPro" id="IPR045668">
    <property type="entry name" value="FHIP_KELAA_motif"/>
</dbReference>
<accession>T1DG68</accession>
<evidence type="ECO:0000259" key="2">
    <source>
        <dbReference type="Pfam" id="PF19314"/>
    </source>
</evidence>
<reference evidence="3" key="1">
    <citation type="submission" date="2013-06" db="EMBL/GenBank/DDBJ databases">
        <title>Upstream open reading frames and Kozak regions of a set of assembled transcriptome sequences from the spider Cupiennius salei.</title>
        <authorList>
            <person name="French A.S."/>
            <person name="Li A.W."/>
            <person name="Meisner S."/>
            <person name="Torkkeli P.H."/>
        </authorList>
    </citation>
    <scope>NUCLEOTIDE SEQUENCE</scope>
    <source>
        <tissue evidence="3">Leg hypodermis</tissue>
    </source>
</reference>
<dbReference type="InterPro" id="IPR045669">
    <property type="entry name" value="FHIP_C"/>
</dbReference>
<dbReference type="Pfam" id="PF10257">
    <property type="entry name" value="RAI16-like"/>
    <property type="match status" value="1"/>
</dbReference>
<proteinExistence type="evidence at transcript level"/>
<dbReference type="PANTHER" id="PTHR21705:SF12">
    <property type="entry name" value="FHF COMPLEX SUBUNIT HOOK-INTERACTING PROTEIN C-TERMINAL DOMAIN-CONTAINING PROTEIN"/>
    <property type="match status" value="1"/>
</dbReference>
<name>T1DG68_CUPSA</name>
<dbReference type="EMBL" id="GAKT01000006">
    <property type="protein sequence ID" value="JAA93056.1"/>
    <property type="molecule type" value="mRNA"/>
</dbReference>
<dbReference type="AlphaFoldDB" id="T1DG68"/>
<dbReference type="InterPro" id="IPR019384">
    <property type="entry name" value="FHIP"/>
</dbReference>
<sequence length="697" mass="79324">MFSRFTNALYNAVDALAPPHPLQEDFVWHWKAVTRFYTGKNASNKTPIEVTSIPGHLFEMLSILEQEEKEIEIGNVGPCMEYIMQHKLLDTMCILASSDAPPGMKRFMFMFITKMLKIIQQSLIPHVSIYVPTQNFIELCGEVVAGPTESEEMDFLQCICDKISDNPHLVNCFLTDSESKSRSNSTVSVDSETKKRDIAYVNKSYTLIMSLLKLYKSPDNDISLKARECLKTLCSCANDTAAMTIAQFTSLSQIFCASIASLFRNIPKTIKIHDLENPDDDEENSAKISSEKRKYLCYLQQLIFIDSVCQTAHPVISDHLCMCFKTEFLDACLCTCLVEYEKEDDLIYVTTLLACSLRNISSSKLIDAFGKFLLGGEDDSSEYSENRTPTIQDILVERCRDSNKSIALSLCNLQLFEELLLRPTQSILNNLIFKYLDGRGYYDITAADSWFQFSDDDACSRYSDDFTPSSSPTSREPVPSYINRIIESFLALLPDDIKSCESEDESGYETYIKEAHGRFMKCLVFCEDFDWPQDITERDDCQFPTDDDSSSESQPEADAASWAFYEGSFLSMIFDKMELMLQQPYEINLQLTSIISRLALFAHPLLHEYLLNPLIPYTPDARSLFLVLFKVSEDIQKEVPNIRQFKSKIQLTRNALLSDGNEYATFEESNILEAIIVLEEFCKELAAIAFVKYHAVS</sequence>
<dbReference type="Pfam" id="PF19311">
    <property type="entry name" value="KELAA"/>
    <property type="match status" value="1"/>
</dbReference>
<feature type="domain" description="FHF complex subunit HOOK-interacting protein C-terminal" evidence="2">
    <location>
        <begin position="566"/>
        <end position="658"/>
    </location>
</feature>
<dbReference type="Pfam" id="PF19314">
    <property type="entry name" value="DUF5917"/>
    <property type="match status" value="1"/>
</dbReference>
<protein>
    <submittedName>
        <fullName evidence="3">Putative retinoic acid-induced protein</fullName>
    </submittedName>
</protein>
<dbReference type="PANTHER" id="PTHR21705">
    <property type="entry name" value="RAI16 PROTEIN-RELATED"/>
    <property type="match status" value="1"/>
</dbReference>